<sequence length="475" mass="53904">MDTQTSGAWFGQVLASLPEEKIRSAVSETNPDWEYIDSEMVKLGSLTHGQLDIVEIQQKALKLLMTESKDFRLMVHLLRTLQHGGKAAELLFALQLLTKYTGQFWLQAWPQKTVHKNRFAQQVLKRFETAAASFANDADHTQRDALLSELAHLVQVWKQQDSVLLSQSADALITLYERRIQEHTAEAAARLAAPSPAQDKSDTGEFNRAQDQHPAATVSIETHDDKSWRQTLLKVADVLCERHPQSATGYRLRRHALWQNIATAPQAENSGRTSLAAFPADMMADYQARLPAATLEFWEQVEKSLLLAPYWFDGHRLSSRIAFQLGYLETAAAIRDELNLFISRIPALRNLQFTDLTPFLCEQTHEWLEEDHTSKAISGVSATHDDETNNIWQCFSEQGLTPALLRLEQLQQQSSGPRQLFYQQFLGVQLLEKAGMQASAQQQYKTLHHTARQITLPDWEPALLEQLKVKITTEQ</sequence>
<reference evidence="4" key="1">
    <citation type="submission" date="2017-01" db="EMBL/GenBank/DDBJ databases">
        <title>Genome sequence of Rouxiella sp. ERMR1:05.</title>
        <authorList>
            <person name="Kumar R."/>
            <person name="Singh D."/>
            <person name="Kumar S."/>
        </authorList>
    </citation>
    <scope>NUCLEOTIDE SEQUENCE [LARGE SCALE GENOMIC DNA]</scope>
    <source>
        <strain evidence="4">ERMR1:05</strain>
    </source>
</reference>
<dbReference type="NCBIfam" id="TIGR03362">
    <property type="entry name" value="VI_chp_7"/>
    <property type="match status" value="1"/>
</dbReference>
<dbReference type="KEGG" id="rox:BV494_19425"/>
<dbReference type="Pfam" id="PF16989">
    <property type="entry name" value="T6SS_VasJ"/>
    <property type="match status" value="1"/>
</dbReference>
<dbReference type="PANTHER" id="PTHR37024:SF3">
    <property type="entry name" value="TYPE VI SECRETION SYSTEM PROTEIN TSSA"/>
    <property type="match status" value="1"/>
</dbReference>
<feature type="region of interest" description="Disordered" evidence="1">
    <location>
        <begin position="187"/>
        <end position="221"/>
    </location>
</feature>
<proteinExistence type="predicted"/>
<dbReference type="Proteomes" id="UP000239197">
    <property type="component" value="Chromosome"/>
</dbReference>
<evidence type="ECO:0000313" key="4">
    <source>
        <dbReference type="Proteomes" id="UP000239197"/>
    </source>
</evidence>
<evidence type="ECO:0000259" key="2">
    <source>
        <dbReference type="Pfam" id="PF06812"/>
    </source>
</evidence>
<dbReference type="AlphaFoldDB" id="A0A2L1UVG8"/>
<dbReference type="PANTHER" id="PTHR37024">
    <property type="entry name" value="TYPE VI SECRETION SYSTEM DUF2094 AND IMPA-RELATED DOMAIN PROTEIN"/>
    <property type="match status" value="1"/>
</dbReference>
<gene>
    <name evidence="3" type="ORF">BV494_19425</name>
</gene>
<dbReference type="RefSeq" id="WP_104924318.1">
    <property type="nucleotide sequence ID" value="NZ_CP019062.1"/>
</dbReference>
<organism evidence="3 4">
    <name type="scientific">Rahnella sikkimica</name>
    <dbReference type="NCBI Taxonomy" id="1805933"/>
    <lineage>
        <taxon>Bacteria</taxon>
        <taxon>Pseudomonadati</taxon>
        <taxon>Pseudomonadota</taxon>
        <taxon>Gammaproteobacteria</taxon>
        <taxon>Enterobacterales</taxon>
        <taxon>Yersiniaceae</taxon>
        <taxon>Rahnella</taxon>
    </lineage>
</organism>
<feature type="domain" description="ImpA N-terminal" evidence="2">
    <location>
        <begin position="23"/>
        <end position="115"/>
    </location>
</feature>
<dbReference type="EMBL" id="CP019062">
    <property type="protein sequence ID" value="AVF36956.1"/>
    <property type="molecule type" value="Genomic_DNA"/>
</dbReference>
<evidence type="ECO:0000313" key="3">
    <source>
        <dbReference type="EMBL" id="AVF36956.1"/>
    </source>
</evidence>
<name>A0A2L1UVG8_9GAMM</name>
<dbReference type="OrthoDB" id="1522895at2"/>
<dbReference type="Pfam" id="PF06812">
    <property type="entry name" value="ImpA_N"/>
    <property type="match status" value="1"/>
</dbReference>
<evidence type="ECO:0000256" key="1">
    <source>
        <dbReference type="SAM" id="MobiDB-lite"/>
    </source>
</evidence>
<dbReference type="InterPro" id="IPR010657">
    <property type="entry name" value="ImpA_N"/>
</dbReference>
<feature type="compositionally biased region" description="Low complexity" evidence="1">
    <location>
        <begin position="187"/>
        <end position="197"/>
    </location>
</feature>
<protein>
    <submittedName>
        <fullName evidence="3">Type VI secretion system ImpA domain-containing protein</fullName>
    </submittedName>
</protein>
<dbReference type="InterPro" id="IPR017739">
    <property type="entry name" value="T6SS-assoc_VCA0119"/>
</dbReference>
<feature type="compositionally biased region" description="Basic and acidic residues" evidence="1">
    <location>
        <begin position="199"/>
        <end position="211"/>
    </location>
</feature>
<accession>A0A2L1UVG8</accession>
<keyword evidence="4" id="KW-1185">Reference proteome</keyword>